<sequence>IRNKILWSDESSFQLYLPPANVRLRRRPACTVDRSTVKHGGGSIMVWRCMSAAGGDHLTELCPVLSELFCRTWLQELSLQVLERPAQSLDMIENLWWIIQRSVSNRNPQNLEELKAVIPEE</sequence>
<name>A0A3P8T3L4_AMPPE</name>
<evidence type="ECO:0008006" key="3">
    <source>
        <dbReference type="Google" id="ProtNLM"/>
    </source>
</evidence>
<proteinExistence type="predicted"/>
<dbReference type="Proteomes" id="UP000265080">
    <property type="component" value="Chromosome 23"/>
</dbReference>
<dbReference type="Ensembl" id="ENSAPET00000019364.1">
    <property type="protein sequence ID" value="ENSAPEP00000018849.1"/>
    <property type="gene ID" value="ENSAPEG00000013468.1"/>
</dbReference>
<reference evidence="1" key="3">
    <citation type="submission" date="2025-09" db="UniProtKB">
        <authorList>
            <consortium name="Ensembl"/>
        </authorList>
    </citation>
    <scope>IDENTIFICATION</scope>
</reference>
<keyword evidence="2" id="KW-1185">Reference proteome</keyword>
<dbReference type="STRING" id="161767.ENSAPEP00000018849"/>
<accession>A0A3P8T3L4</accession>
<protein>
    <recommendedName>
        <fullName evidence="3">Tc1-like transposase DDE domain-containing protein</fullName>
    </recommendedName>
</protein>
<reference evidence="1 2" key="1">
    <citation type="submission" date="2018-03" db="EMBL/GenBank/DDBJ databases">
        <title>Finding Nemo's genes: A chromosome-scale reference assembly of the genome of the orange clownfish Amphiprion percula.</title>
        <authorList>
            <person name="Lehmann R."/>
        </authorList>
    </citation>
    <scope>NUCLEOTIDE SEQUENCE</scope>
</reference>
<dbReference type="GO" id="GO:0003676">
    <property type="term" value="F:nucleic acid binding"/>
    <property type="evidence" value="ECO:0007669"/>
    <property type="project" value="InterPro"/>
</dbReference>
<dbReference type="OMA" id="SIMVWRC"/>
<evidence type="ECO:0000313" key="2">
    <source>
        <dbReference type="Proteomes" id="UP000265080"/>
    </source>
</evidence>
<dbReference type="GeneTree" id="ENSGT00940000178361"/>
<dbReference type="Gene3D" id="3.30.420.10">
    <property type="entry name" value="Ribonuclease H-like superfamily/Ribonuclease H"/>
    <property type="match status" value="2"/>
</dbReference>
<reference evidence="1" key="2">
    <citation type="submission" date="2025-08" db="UniProtKB">
        <authorList>
            <consortium name="Ensembl"/>
        </authorList>
    </citation>
    <scope>IDENTIFICATION</scope>
</reference>
<dbReference type="AlphaFoldDB" id="A0A3P8T3L4"/>
<evidence type="ECO:0000313" key="1">
    <source>
        <dbReference type="Ensembl" id="ENSAPEP00000018849.1"/>
    </source>
</evidence>
<dbReference type="InterPro" id="IPR036397">
    <property type="entry name" value="RNaseH_sf"/>
</dbReference>
<organism evidence="1 2">
    <name type="scientific">Amphiprion percula</name>
    <name type="common">Orange clownfish</name>
    <name type="synonym">Lutjanus percula</name>
    <dbReference type="NCBI Taxonomy" id="161767"/>
    <lineage>
        <taxon>Eukaryota</taxon>
        <taxon>Metazoa</taxon>
        <taxon>Chordata</taxon>
        <taxon>Craniata</taxon>
        <taxon>Vertebrata</taxon>
        <taxon>Euteleostomi</taxon>
        <taxon>Actinopterygii</taxon>
        <taxon>Neopterygii</taxon>
        <taxon>Teleostei</taxon>
        <taxon>Neoteleostei</taxon>
        <taxon>Acanthomorphata</taxon>
        <taxon>Ovalentaria</taxon>
        <taxon>Pomacentridae</taxon>
        <taxon>Amphiprion</taxon>
    </lineage>
</organism>